<feature type="compositionally biased region" description="Acidic residues" evidence="1">
    <location>
        <begin position="92"/>
        <end position="108"/>
    </location>
</feature>
<accession>A0A2S5BFV8</accession>
<feature type="compositionally biased region" description="Low complexity" evidence="1">
    <location>
        <begin position="393"/>
        <end position="403"/>
    </location>
</feature>
<feature type="compositionally biased region" description="Low complexity" evidence="1">
    <location>
        <begin position="168"/>
        <end position="180"/>
    </location>
</feature>
<dbReference type="Proteomes" id="UP000237144">
    <property type="component" value="Unassembled WGS sequence"/>
</dbReference>
<dbReference type="EMBL" id="PJQD01000013">
    <property type="protein sequence ID" value="POY75654.1"/>
    <property type="molecule type" value="Genomic_DNA"/>
</dbReference>
<feature type="compositionally biased region" description="Polar residues" evidence="1">
    <location>
        <begin position="218"/>
        <end position="236"/>
    </location>
</feature>
<feature type="region of interest" description="Disordered" evidence="1">
    <location>
        <begin position="157"/>
        <end position="189"/>
    </location>
</feature>
<feature type="region of interest" description="Disordered" evidence="1">
    <location>
        <begin position="1"/>
        <end position="135"/>
    </location>
</feature>
<comment type="caution">
    <text evidence="2">The sequence shown here is derived from an EMBL/GenBank/DDBJ whole genome shotgun (WGS) entry which is preliminary data.</text>
</comment>
<organism evidence="2 3">
    <name type="scientific">Rhodotorula taiwanensis</name>
    <dbReference type="NCBI Taxonomy" id="741276"/>
    <lineage>
        <taxon>Eukaryota</taxon>
        <taxon>Fungi</taxon>
        <taxon>Dikarya</taxon>
        <taxon>Basidiomycota</taxon>
        <taxon>Pucciniomycotina</taxon>
        <taxon>Microbotryomycetes</taxon>
        <taxon>Sporidiobolales</taxon>
        <taxon>Sporidiobolaceae</taxon>
        <taxon>Rhodotorula</taxon>
    </lineage>
</organism>
<feature type="region of interest" description="Disordered" evidence="1">
    <location>
        <begin position="203"/>
        <end position="328"/>
    </location>
</feature>
<proteinExistence type="predicted"/>
<feature type="compositionally biased region" description="Low complexity" evidence="1">
    <location>
        <begin position="265"/>
        <end position="274"/>
    </location>
</feature>
<feature type="compositionally biased region" description="Gly residues" evidence="1">
    <location>
        <begin position="458"/>
        <end position="469"/>
    </location>
</feature>
<evidence type="ECO:0000313" key="3">
    <source>
        <dbReference type="Proteomes" id="UP000237144"/>
    </source>
</evidence>
<evidence type="ECO:0000256" key="1">
    <source>
        <dbReference type="SAM" id="MobiDB-lite"/>
    </source>
</evidence>
<sequence length="618" mass="62414">MATVAASPAQTGTPHGSNQKPPRSRMLRSIGRFLSGAGSKQRPKLATNDPAERAHGSGQHHQAPLGSDEPRRSAESRSSRSSPASSEGRSEVDDDDDGDDIDTHDDDDERHIRDGHSTTAATSTRAVRRFPRNDSVSRYSAISGADTDASLYAVASTRPGSSVHTVDSSHASSIAPSAHASTHKSYASTKPTTLLSVDSLGGGANRIAVVPGTGGTGSQYAHTGTSTGLSFSSALPSTPPQASPLTNATAGPSGESRNRHQRGTSASSSSSFNSYDPTAYTAGLLPAGAPDSPSSAQSDGDRHGVNVPNYSHPHPRNNPHPAYPPQDNASVLTLASSSFAPSIIGSTGGESKTRTNSWGGGGLGGLHAWSSKQQARSLGGGARSLVAADSLSVGGPSGASGVVADEDASVRALPGSRRNSEESLGGRSTWSAAPKSAASPSIRSRPLDDELAATTGGTSIGGVGGGGNGAVPPPSGSGQAASLSPSRRERRTSLRTVETAPSIRSTNGDGREFDAASSATEDEPTTPSGTTAFGSAATHVNNDLLTADRPERAVTPDVSSRAGSAAASFTTALEPSDASGNEDETSMGSRGPGVGELAPPIPDIGETDSSLQTATPRQ</sequence>
<feature type="compositionally biased region" description="Polar residues" evidence="1">
    <location>
        <begin position="525"/>
        <end position="544"/>
    </location>
</feature>
<gene>
    <name evidence="2" type="ORF">BMF94_1276</name>
</gene>
<feature type="compositionally biased region" description="Basic and acidic residues" evidence="1">
    <location>
        <begin position="68"/>
        <end position="78"/>
    </location>
</feature>
<keyword evidence="3" id="KW-1185">Reference proteome</keyword>
<reference evidence="2 3" key="1">
    <citation type="journal article" date="2018" name="Front. Microbiol.">
        <title>Prospects for Fungal Bioremediation of Acidic Radioactive Waste Sites: Characterization and Genome Sequence of Rhodotorula taiwanensis MD1149.</title>
        <authorList>
            <person name="Tkavc R."/>
            <person name="Matrosova V.Y."/>
            <person name="Grichenko O.E."/>
            <person name="Gostincar C."/>
            <person name="Volpe R.P."/>
            <person name="Klimenkova P."/>
            <person name="Gaidamakova E.K."/>
            <person name="Zhou C.E."/>
            <person name="Stewart B.J."/>
            <person name="Lyman M.G."/>
            <person name="Malfatti S.A."/>
            <person name="Rubinfeld B."/>
            <person name="Courtot M."/>
            <person name="Singh J."/>
            <person name="Dalgard C.L."/>
            <person name="Hamilton T."/>
            <person name="Frey K.G."/>
            <person name="Gunde-Cimerman N."/>
            <person name="Dugan L."/>
            <person name="Daly M.J."/>
        </authorList>
    </citation>
    <scope>NUCLEOTIDE SEQUENCE [LARGE SCALE GENOMIC DNA]</scope>
    <source>
        <strain evidence="2 3">MD1149</strain>
    </source>
</reference>
<feature type="compositionally biased region" description="Polar residues" evidence="1">
    <location>
        <begin position="607"/>
        <end position="618"/>
    </location>
</feature>
<feature type="compositionally biased region" description="Polar residues" evidence="1">
    <location>
        <begin position="557"/>
        <end position="573"/>
    </location>
</feature>
<protein>
    <submittedName>
        <fullName evidence="2">Uncharacterized protein</fullName>
    </submittedName>
</protein>
<feature type="compositionally biased region" description="Low complexity" evidence="1">
    <location>
        <begin position="431"/>
        <end position="441"/>
    </location>
</feature>
<feature type="compositionally biased region" description="Polar residues" evidence="1">
    <location>
        <begin position="8"/>
        <end position="21"/>
    </location>
</feature>
<evidence type="ECO:0000313" key="2">
    <source>
        <dbReference type="EMBL" id="POY75654.1"/>
    </source>
</evidence>
<dbReference type="AlphaFoldDB" id="A0A2S5BFV8"/>
<name>A0A2S5BFV8_9BASI</name>
<feature type="region of interest" description="Disordered" evidence="1">
    <location>
        <begin position="393"/>
        <end position="618"/>
    </location>
</feature>
<dbReference type="OrthoDB" id="2536868at2759"/>